<dbReference type="AlphaFoldDB" id="A0A5C6DVS3"/>
<dbReference type="EMBL" id="SJPY01000005">
    <property type="protein sequence ID" value="TWU40344.1"/>
    <property type="molecule type" value="Genomic_DNA"/>
</dbReference>
<organism evidence="2 3">
    <name type="scientific">Novipirellula aureliae</name>
    <dbReference type="NCBI Taxonomy" id="2527966"/>
    <lineage>
        <taxon>Bacteria</taxon>
        <taxon>Pseudomonadati</taxon>
        <taxon>Planctomycetota</taxon>
        <taxon>Planctomycetia</taxon>
        <taxon>Pirellulales</taxon>
        <taxon>Pirellulaceae</taxon>
        <taxon>Novipirellula</taxon>
    </lineage>
</organism>
<sequence>MGHAERTGLKQGVIMVIETIGYSMLPETPTWQPADIRMRLSLHYPTAKRSPDGSPHFRSPTDKHNPFAEPSGKRDPFGVGIESARNTFVPLCPTLWVARVPCGKLAKA</sequence>
<evidence type="ECO:0000256" key="1">
    <source>
        <dbReference type="SAM" id="MobiDB-lite"/>
    </source>
</evidence>
<name>A0A5C6DVS3_9BACT</name>
<reference evidence="2 3" key="1">
    <citation type="submission" date="2019-02" db="EMBL/GenBank/DDBJ databases">
        <title>Deep-cultivation of Planctomycetes and their phenomic and genomic characterization uncovers novel biology.</title>
        <authorList>
            <person name="Wiegand S."/>
            <person name="Jogler M."/>
            <person name="Boedeker C."/>
            <person name="Pinto D."/>
            <person name="Vollmers J."/>
            <person name="Rivas-Marin E."/>
            <person name="Kohn T."/>
            <person name="Peeters S.H."/>
            <person name="Heuer A."/>
            <person name="Rast P."/>
            <person name="Oberbeckmann S."/>
            <person name="Bunk B."/>
            <person name="Jeske O."/>
            <person name="Meyerdierks A."/>
            <person name="Storesund J.E."/>
            <person name="Kallscheuer N."/>
            <person name="Luecker S."/>
            <person name="Lage O.M."/>
            <person name="Pohl T."/>
            <person name="Merkel B.J."/>
            <person name="Hornburger P."/>
            <person name="Mueller R.-W."/>
            <person name="Bruemmer F."/>
            <person name="Labrenz M."/>
            <person name="Spormann A.M."/>
            <person name="Op Den Camp H."/>
            <person name="Overmann J."/>
            <person name="Amann R."/>
            <person name="Jetten M.S.M."/>
            <person name="Mascher T."/>
            <person name="Medema M.H."/>
            <person name="Devos D.P."/>
            <person name="Kaster A.-K."/>
            <person name="Ovreas L."/>
            <person name="Rohde M."/>
            <person name="Galperin M.Y."/>
            <person name="Jogler C."/>
        </authorList>
    </citation>
    <scope>NUCLEOTIDE SEQUENCE [LARGE SCALE GENOMIC DNA]</scope>
    <source>
        <strain evidence="2 3">Q31b</strain>
    </source>
</reference>
<keyword evidence="3" id="KW-1185">Reference proteome</keyword>
<proteinExistence type="predicted"/>
<dbReference type="Proteomes" id="UP000315471">
    <property type="component" value="Unassembled WGS sequence"/>
</dbReference>
<comment type="caution">
    <text evidence="2">The sequence shown here is derived from an EMBL/GenBank/DDBJ whole genome shotgun (WGS) entry which is preliminary data.</text>
</comment>
<protein>
    <submittedName>
        <fullName evidence="2">Uncharacterized protein</fullName>
    </submittedName>
</protein>
<accession>A0A5C6DVS3</accession>
<gene>
    <name evidence="2" type="ORF">Q31b_36930</name>
</gene>
<evidence type="ECO:0000313" key="2">
    <source>
        <dbReference type="EMBL" id="TWU40344.1"/>
    </source>
</evidence>
<feature type="region of interest" description="Disordered" evidence="1">
    <location>
        <begin position="43"/>
        <end position="78"/>
    </location>
</feature>
<evidence type="ECO:0000313" key="3">
    <source>
        <dbReference type="Proteomes" id="UP000315471"/>
    </source>
</evidence>
<feature type="compositionally biased region" description="Basic and acidic residues" evidence="1">
    <location>
        <begin position="59"/>
        <end position="76"/>
    </location>
</feature>